<comment type="caution">
    <text evidence="2">The sequence shown here is derived from an EMBL/GenBank/DDBJ whole genome shotgun (WGS) entry which is preliminary data.</text>
</comment>
<evidence type="ECO:0000313" key="2">
    <source>
        <dbReference type="EMBL" id="KKK96657.1"/>
    </source>
</evidence>
<proteinExistence type="predicted"/>
<accession>A0A0F8ZS24</accession>
<dbReference type="EMBL" id="LAZR01046384">
    <property type="protein sequence ID" value="KKK96657.1"/>
    <property type="molecule type" value="Genomic_DNA"/>
</dbReference>
<evidence type="ECO:0000256" key="1">
    <source>
        <dbReference type="SAM" id="MobiDB-lite"/>
    </source>
</evidence>
<name>A0A0F8ZS24_9ZZZZ</name>
<feature type="compositionally biased region" description="Basic residues" evidence="1">
    <location>
        <begin position="1"/>
        <end position="13"/>
    </location>
</feature>
<feature type="compositionally biased region" description="Basic residues" evidence="1">
    <location>
        <begin position="55"/>
        <end position="65"/>
    </location>
</feature>
<reference evidence="2" key="1">
    <citation type="journal article" date="2015" name="Nature">
        <title>Complex archaea that bridge the gap between prokaryotes and eukaryotes.</title>
        <authorList>
            <person name="Spang A."/>
            <person name="Saw J.H."/>
            <person name="Jorgensen S.L."/>
            <person name="Zaremba-Niedzwiedzka K."/>
            <person name="Martijn J."/>
            <person name="Lind A.E."/>
            <person name="van Eijk R."/>
            <person name="Schleper C."/>
            <person name="Guy L."/>
            <person name="Ettema T.J."/>
        </authorList>
    </citation>
    <scope>NUCLEOTIDE SEQUENCE</scope>
</reference>
<feature type="non-terminal residue" evidence="2">
    <location>
        <position position="1"/>
    </location>
</feature>
<dbReference type="AlphaFoldDB" id="A0A0F8ZS24"/>
<protein>
    <submittedName>
        <fullName evidence="2">Uncharacterized protein</fullName>
    </submittedName>
</protein>
<feature type="compositionally biased region" description="Polar residues" evidence="1">
    <location>
        <begin position="71"/>
        <end position="82"/>
    </location>
</feature>
<gene>
    <name evidence="2" type="ORF">LCGC14_2660600</name>
</gene>
<sequence length="121" mass="14599">FQRKSPSRYRLAPRRPSPVNAPTTRAWDRQRPCFPRSAGAVFRPPESCPRSEWRHRSRRYYRRPKTKQERTANSSLYNSKSNEWCRGKRTPHALDPWSSIERPIDLNYKSWKNRRKKKTIS</sequence>
<feature type="region of interest" description="Disordered" evidence="1">
    <location>
        <begin position="1"/>
        <end position="30"/>
    </location>
</feature>
<organism evidence="2">
    <name type="scientific">marine sediment metagenome</name>
    <dbReference type="NCBI Taxonomy" id="412755"/>
    <lineage>
        <taxon>unclassified sequences</taxon>
        <taxon>metagenomes</taxon>
        <taxon>ecological metagenomes</taxon>
    </lineage>
</organism>
<feature type="region of interest" description="Disordered" evidence="1">
    <location>
        <begin position="44"/>
        <end position="85"/>
    </location>
</feature>